<name>A0ACB7PMU1_9PEZI</name>
<reference evidence="1 2" key="1">
    <citation type="journal article" date="2021" name="Nat. Commun.">
        <title>Genetic determinants of endophytism in the Arabidopsis root mycobiome.</title>
        <authorList>
            <person name="Mesny F."/>
            <person name="Miyauchi S."/>
            <person name="Thiergart T."/>
            <person name="Pickel B."/>
            <person name="Atanasova L."/>
            <person name="Karlsson M."/>
            <person name="Huettel B."/>
            <person name="Barry K.W."/>
            <person name="Haridas S."/>
            <person name="Chen C."/>
            <person name="Bauer D."/>
            <person name="Andreopoulos W."/>
            <person name="Pangilinan J."/>
            <person name="LaButti K."/>
            <person name="Riley R."/>
            <person name="Lipzen A."/>
            <person name="Clum A."/>
            <person name="Drula E."/>
            <person name="Henrissat B."/>
            <person name="Kohler A."/>
            <person name="Grigoriev I.V."/>
            <person name="Martin F.M."/>
            <person name="Hacquard S."/>
        </authorList>
    </citation>
    <scope>NUCLEOTIDE SEQUENCE [LARGE SCALE GENOMIC DNA]</scope>
    <source>
        <strain evidence="1 2">MPI-SDFR-AT-0079</strain>
    </source>
</reference>
<dbReference type="EMBL" id="JAGIZQ010000001">
    <property type="protein sequence ID" value="KAH6650406.1"/>
    <property type="molecule type" value="Genomic_DNA"/>
</dbReference>
<accession>A0ACB7PMU1</accession>
<evidence type="ECO:0000313" key="2">
    <source>
        <dbReference type="Proteomes" id="UP000724584"/>
    </source>
</evidence>
<dbReference type="Proteomes" id="UP000724584">
    <property type="component" value="Unassembled WGS sequence"/>
</dbReference>
<gene>
    <name evidence="1" type="ORF">F5144DRAFT_556092</name>
</gene>
<proteinExistence type="predicted"/>
<evidence type="ECO:0000313" key="1">
    <source>
        <dbReference type="EMBL" id="KAH6650406.1"/>
    </source>
</evidence>
<comment type="caution">
    <text evidence="1">The sequence shown here is derived from an EMBL/GenBank/DDBJ whole genome shotgun (WGS) entry which is preliminary data.</text>
</comment>
<sequence>MSATGAPGTSSRTGPTGSQPQTRPTGPTGAPQQQPSAQQQIHIEQAAKEARMQEHWLKWSGIANQDRTYPVVFDKSPPAITAELKRMVGPGVKTAAVHRVLGLDEDAPADADLGTVLVGLVSAATYANLSDTFGLRSVTVKLGSGERTAFVPVAKLASAGRAKAED</sequence>
<organism evidence="1 2">
    <name type="scientific">Chaetomium tenue</name>
    <dbReference type="NCBI Taxonomy" id="1854479"/>
    <lineage>
        <taxon>Eukaryota</taxon>
        <taxon>Fungi</taxon>
        <taxon>Dikarya</taxon>
        <taxon>Ascomycota</taxon>
        <taxon>Pezizomycotina</taxon>
        <taxon>Sordariomycetes</taxon>
        <taxon>Sordariomycetidae</taxon>
        <taxon>Sordariales</taxon>
        <taxon>Chaetomiaceae</taxon>
        <taxon>Chaetomium</taxon>
    </lineage>
</organism>
<keyword evidence="2" id="KW-1185">Reference proteome</keyword>
<protein>
    <submittedName>
        <fullName evidence="1">Uncharacterized protein</fullName>
    </submittedName>
</protein>